<feature type="compositionally biased region" description="Basic residues" evidence="2">
    <location>
        <begin position="328"/>
        <end position="343"/>
    </location>
</feature>
<dbReference type="InterPro" id="IPR029045">
    <property type="entry name" value="ClpP/crotonase-like_dom_sf"/>
</dbReference>
<dbReference type="RefSeq" id="WP_165327800.1">
    <property type="nucleotide sequence ID" value="NZ_CP049109.1"/>
</dbReference>
<dbReference type="PANTHER" id="PTHR43802:SF1">
    <property type="entry name" value="IP11341P-RELATED"/>
    <property type="match status" value="1"/>
</dbReference>
<proteinExistence type="inferred from homology"/>
<organism evidence="3 4">
    <name type="scientific">Stakelama tenebrarum</name>
    <dbReference type="NCBI Taxonomy" id="2711215"/>
    <lineage>
        <taxon>Bacteria</taxon>
        <taxon>Pseudomonadati</taxon>
        <taxon>Pseudomonadota</taxon>
        <taxon>Alphaproteobacteria</taxon>
        <taxon>Sphingomonadales</taxon>
        <taxon>Sphingomonadaceae</taxon>
        <taxon>Stakelama</taxon>
    </lineage>
</organism>
<evidence type="ECO:0000256" key="2">
    <source>
        <dbReference type="SAM" id="MobiDB-lite"/>
    </source>
</evidence>
<dbReference type="InterPro" id="IPR001753">
    <property type="entry name" value="Enoyl-CoA_hydra/iso"/>
</dbReference>
<evidence type="ECO:0000313" key="4">
    <source>
        <dbReference type="Proteomes" id="UP000501568"/>
    </source>
</evidence>
<dbReference type="KEGG" id="spzr:G5C33_14010"/>
<name>A0A6G6Y773_9SPHN</name>
<protein>
    <submittedName>
        <fullName evidence="3">Enoyl-CoA hydratase/isomerase family protein</fullName>
    </submittedName>
</protein>
<dbReference type="CDD" id="cd06558">
    <property type="entry name" value="crotonase-like"/>
    <property type="match status" value="1"/>
</dbReference>
<dbReference type="GO" id="GO:0016853">
    <property type="term" value="F:isomerase activity"/>
    <property type="evidence" value="ECO:0007669"/>
    <property type="project" value="UniProtKB-KW"/>
</dbReference>
<keyword evidence="3" id="KW-0413">Isomerase</keyword>
<feature type="region of interest" description="Disordered" evidence="2">
    <location>
        <begin position="299"/>
        <end position="343"/>
    </location>
</feature>
<keyword evidence="4" id="KW-1185">Reference proteome</keyword>
<reference evidence="3 4" key="1">
    <citation type="submission" date="2020-02" db="EMBL/GenBank/DDBJ databases">
        <authorList>
            <person name="Zheng R.K."/>
            <person name="Sun C.M."/>
        </authorList>
    </citation>
    <scope>NUCLEOTIDE SEQUENCE [LARGE SCALE GENOMIC DNA]</scope>
    <source>
        <strain evidence="4">zrk23</strain>
    </source>
</reference>
<comment type="similarity">
    <text evidence="1">Belongs to the enoyl-CoA hydratase/isomerase family.</text>
</comment>
<sequence length="343" mass="39006">MPKDDAKRPDPEEIILYEKDPKTKIATITLNRPDFLNAPTIAARLRYSDLLHRANVDDDVKVLLIRGVGSNFGGGADLPEQEEMLADDGDFSLLHEFRIGEDEDVKYPPKDSYRYLAQLTQLYANSNYGCRTLQDFKKISIIEAKGYCYGWHFYQCADADMVISSDDALFGHPSFRYVGWGPRMWQWATMMGLRKFQEMVFTGRPFTAEEMANCNFVNSVVPRDELEAEVDKYARACAVTRPTDVVYMQKTLFEIYKQQQGEYMGSIMTAWLESMLGQVRNDAHELTLDKETFGKGLNNAVKDNDELYPPEWRLSKGGRMKGKDGAAKPKKAPAKKPAGKSKK</sequence>
<dbReference type="Gene3D" id="3.90.226.10">
    <property type="entry name" value="2-enoyl-CoA Hydratase, Chain A, domain 1"/>
    <property type="match status" value="1"/>
</dbReference>
<dbReference type="PANTHER" id="PTHR43802">
    <property type="entry name" value="ENOYL-COA HYDRATASE"/>
    <property type="match status" value="1"/>
</dbReference>
<evidence type="ECO:0000256" key="1">
    <source>
        <dbReference type="ARBA" id="ARBA00005254"/>
    </source>
</evidence>
<dbReference type="SUPFAM" id="SSF52096">
    <property type="entry name" value="ClpP/crotonase"/>
    <property type="match status" value="1"/>
</dbReference>
<dbReference type="Pfam" id="PF00378">
    <property type="entry name" value="ECH_1"/>
    <property type="match status" value="1"/>
</dbReference>
<dbReference type="EMBL" id="CP049109">
    <property type="protein sequence ID" value="QIG80792.1"/>
    <property type="molecule type" value="Genomic_DNA"/>
</dbReference>
<gene>
    <name evidence="3" type="ORF">G5C33_14010</name>
</gene>
<dbReference type="AlphaFoldDB" id="A0A6G6Y773"/>
<dbReference type="Proteomes" id="UP000501568">
    <property type="component" value="Chromosome"/>
</dbReference>
<accession>A0A6G6Y773</accession>
<evidence type="ECO:0000313" key="3">
    <source>
        <dbReference type="EMBL" id="QIG80792.1"/>
    </source>
</evidence>